<dbReference type="InterPro" id="IPR050708">
    <property type="entry name" value="T6SS_VgrG/RHS"/>
</dbReference>
<keyword evidence="1" id="KW-0677">Repeat</keyword>
<feature type="compositionally biased region" description="Basic and acidic residues" evidence="2">
    <location>
        <begin position="1893"/>
        <end position="1911"/>
    </location>
</feature>
<reference evidence="4" key="2">
    <citation type="submission" date="2020-09" db="EMBL/GenBank/DDBJ databases">
        <authorList>
            <person name="Sun Q."/>
            <person name="Ohkuma M."/>
        </authorList>
    </citation>
    <scope>NUCLEOTIDE SEQUENCE</scope>
    <source>
        <strain evidence="4">JCM 5016</strain>
    </source>
</reference>
<feature type="compositionally biased region" description="Polar residues" evidence="2">
    <location>
        <begin position="1633"/>
        <end position="1673"/>
    </location>
</feature>
<organism evidence="4 5">
    <name type="scientific">Streptomyces echinoruber</name>
    <dbReference type="NCBI Taxonomy" id="68898"/>
    <lineage>
        <taxon>Bacteria</taxon>
        <taxon>Bacillati</taxon>
        <taxon>Actinomycetota</taxon>
        <taxon>Actinomycetes</taxon>
        <taxon>Kitasatosporales</taxon>
        <taxon>Streptomycetaceae</taxon>
        <taxon>Streptomyces</taxon>
    </lineage>
</organism>
<dbReference type="InterPro" id="IPR006530">
    <property type="entry name" value="YD"/>
</dbReference>
<dbReference type="NCBIfam" id="TIGR03696">
    <property type="entry name" value="Rhs_assc_core"/>
    <property type="match status" value="1"/>
</dbReference>
<name>A0A918VD75_9ACTN</name>
<proteinExistence type="predicted"/>
<dbReference type="CDD" id="cd00081">
    <property type="entry name" value="Hint"/>
    <property type="match status" value="1"/>
</dbReference>
<dbReference type="Pfam" id="PF07591">
    <property type="entry name" value="PT-HINT"/>
    <property type="match status" value="1"/>
</dbReference>
<dbReference type="InterPro" id="IPR003587">
    <property type="entry name" value="Hint_dom_N"/>
</dbReference>
<dbReference type="Pfam" id="PF25023">
    <property type="entry name" value="TEN_YD-shell"/>
    <property type="match status" value="1"/>
</dbReference>
<dbReference type="Proteomes" id="UP000623010">
    <property type="component" value="Unassembled WGS sequence"/>
</dbReference>
<feature type="region of interest" description="Disordered" evidence="2">
    <location>
        <begin position="2222"/>
        <end position="2245"/>
    </location>
</feature>
<dbReference type="Pfam" id="PF05593">
    <property type="entry name" value="RHS_repeat"/>
    <property type="match status" value="1"/>
</dbReference>
<evidence type="ECO:0000313" key="5">
    <source>
        <dbReference type="Proteomes" id="UP000623010"/>
    </source>
</evidence>
<evidence type="ECO:0000259" key="3">
    <source>
        <dbReference type="SMART" id="SM00306"/>
    </source>
</evidence>
<sequence>MSSPIWFRSSRPARRTGRRPAALLLGLALSIGLLPQYAPAARADDGLSRPKTQTNLDDPVRGTNARPKTFKKTDEARKAAVKRADAAHWPKAASTEIRLTAKAARAGGMPLTVKASSGTGAAKSVRVRMLGHKAAETAGIDGVLFTVARADGAAAKGTARLTLDYSDFAGAFGGGYGSRLRLAQYPACVLTTPQKKSCSTPTYIKSSNDAEKQTLTATVTAAPDTSGPTPQLLTADSGSSSSGTVLAATASSGGDNGDYKATSLSPSSEWGVDTNSGAFTWSYPMTTPPVPGGLQPAVGLSYNSQSIDGQTATTNNQGSWIGQGFTYEPGFIERSYKPCADDGHDATYGDECWAYDNATLSLAGGTSGEIVKDDSTGEWRISDDDNAKVEHLTGTTNGDNNGEYWKVTTADGTQYYFGLNRLPGYAGGNEETDSTWTVPVYGDDSGEPCYNAGFADAYCTQAWRWNLDYVVDPHGNAMSYFYGKETNYYTQGLKTTENGKPYIRGGYLKRIDYGQRAGKVYSTKPAAQVVFTTAERCIGDLTDCEASDLTDSTAADWPDVPWDQNCKADTKCPGQNSPTFWTRKKLTKVTTQIRTGDSTYTPVDEWNLTHVFTDNGDGSKSLWLSRIGHTGKVGTDVSVPSVELYGKQLPNRVDETGDNLQPFYRFRLAAVKNETGGVLSVNYADPQCTTSSLPAEDSSKVRCFPVKWNPPGAADPITDWFHKYVVQSVVETDLTGGNPDQVTTYTYLGDAGWRKTKPDGITKSEYRTWGDWRGYGRVRVETSDGTNSSSNTRTEHVFFRGLDGDVDKDGTTRSATVTDSNGVSYEDSDWKAGFELETLTYNGSDITQKSVTLPWTAVTATQTEDWGTRKARYVEKGSTDTYVALTAGGWRHTRSTTTYDSATGRETQVDDDGEVGVADNQCTRTQYADNASLHLYTYVSRVEKVAVDCATAPDRATQVISDDLTYYDGSTVLGAAPTKGDVTTVKRLSAHNGTTATYQTTAVTTYDDYGRPLVVKDAETASSSTAYTSSTTYTDTYGLATKSTVTNRLGWTMSTEYAPQWGLPSAKTDQNGKRTDLAYDGLGRLVSVWLPDRPKSSGLTPSLKYEYLVRDDDGPTAVRTQKIESDGTSYSSEWSLYDGLLRPRQEQTEGPGGGRMVADTLYDGSGRVVKVNDTYYVSGAPSSTLFQPVDADLDAQTVTRYDGAGRVTASVFEVQGTEKYRTTYTYGGDRVTTTPPSGGVKTTVVSDARDRVTTRIEYPAGGDPVTTSYGYTPAGQLSKVTDTAGNTWTYTYDQLGRQVKAVDPDTGTSTYTYDALDRRTSVTDNRGNKTSTKYDELGRAVSTWQGEPDTGTKLSVTKYDTVAKGELYGTYTYKDGAVYASVTYPVLDADNDYKPTSTKYYLSKTAEPQLGGTYEFTAQYNRDATVQGQGLPAAGDLPAEALTYTYDELQRPVGLKTSLGGGSYVTDATYSPTSNLEQVELSTGDTSSRKTWITNSFERGTDRLTNSRVDVEGAAGAAYDAHYTYDAAGNVLSIADTPSGGTKDVQCFAYDGLRRLTTAWTSSAQAGGASGTGATETACSSGPSSTTVGGVSPYWTEYGYDALGNRTSEVRHGLNGAATSSRTYTYGKGSGPNGTDSGPHTVASVVQKTEATGTTPQVTSQNTYTYDASGNTRTRVLDGDTQTLEWDKQGELTKVTNADGTVTSYTYDAVSGDRILRDAPGEKTFYLPGMELHLDKATSKVTATRYYTFGGLTVAMREADGVHFLAADHQGTAEIAVDAKTGQTTRRRMDPFGNPRDESASSSSGWVNDKGFVGGTIQKSTGLTTLGAREYDADTGRFLSADPIIDYNDPQQINGYAYANNSPVSESDPTGLESCGPVHFCSGSNGTYGTYKPENDPGSDKYDGSSHDGTKKSGGGGGGGGSGTAGSGTYTAAKAKADEARAKEDAAKKRAIAIAKELAKIIADELGITDALDCFTTGSLGSCGATAVNVVSSLIGGGPAARLVSKYWYRVDKAIALGKRIVGLGKKLWEGFKDWRRSRKAAEAAERAAKACNSFTPDTRVLMADGTSKRIADVDIGDKVLATDPETGKTKVETVTAEIKGKGLKHLVKVTIDADGKKGRKTASVTATDGHPFWVPELDAWIEATHLKSGEWLRTSAGTRVQITAVERWTSPDATVHNLTVSALHTYYVLAGAAPILVHNCDEGDGYLYRGVPNGHPKYDDALEGRAVPHGGHSDPGRHAGGNTDSEFTSWTHDYEGVALDAAEELGPGGIVMRIPHSSVPAGSDVQIHGTEYEVYEEGEHALRGVINGAEISINRGPWFMPGGGR</sequence>
<feature type="compositionally biased region" description="Gly residues" evidence="2">
    <location>
        <begin position="1912"/>
        <end position="1925"/>
    </location>
</feature>
<evidence type="ECO:0000256" key="2">
    <source>
        <dbReference type="SAM" id="MobiDB-lite"/>
    </source>
</evidence>
<feature type="region of interest" description="Disordered" evidence="2">
    <location>
        <begin position="221"/>
        <end position="267"/>
    </location>
</feature>
<protein>
    <recommendedName>
        <fullName evidence="3">Hint domain-containing protein</fullName>
    </recommendedName>
</protein>
<dbReference type="InterPro" id="IPR056823">
    <property type="entry name" value="TEN-like_YD-shell"/>
</dbReference>
<dbReference type="InterPro" id="IPR006141">
    <property type="entry name" value="Intein_N"/>
</dbReference>
<dbReference type="PROSITE" id="PS50817">
    <property type="entry name" value="INTEIN_N_TER"/>
    <property type="match status" value="1"/>
</dbReference>
<dbReference type="RefSeq" id="WP_190058011.1">
    <property type="nucleotide sequence ID" value="NZ_BMWH01000011.1"/>
</dbReference>
<evidence type="ECO:0000313" key="4">
    <source>
        <dbReference type="EMBL" id="GGZ90524.1"/>
    </source>
</evidence>
<dbReference type="InterPro" id="IPR036844">
    <property type="entry name" value="Hint_dom_sf"/>
</dbReference>
<feature type="region of interest" description="Disordered" evidence="2">
    <location>
        <begin position="1615"/>
        <end position="1673"/>
    </location>
</feature>
<feature type="domain" description="Hint" evidence="3">
    <location>
        <begin position="2052"/>
        <end position="2157"/>
    </location>
</feature>
<dbReference type="SMART" id="SM00306">
    <property type="entry name" value="HintN"/>
    <property type="match status" value="1"/>
</dbReference>
<accession>A0A918VD75</accession>
<dbReference type="PANTHER" id="PTHR32305">
    <property type="match status" value="1"/>
</dbReference>
<reference evidence="4" key="1">
    <citation type="journal article" date="2014" name="Int. J. Syst. Evol. Microbiol.">
        <title>Complete genome sequence of Corynebacterium casei LMG S-19264T (=DSM 44701T), isolated from a smear-ripened cheese.</title>
        <authorList>
            <consortium name="US DOE Joint Genome Institute (JGI-PGF)"/>
            <person name="Walter F."/>
            <person name="Albersmeier A."/>
            <person name="Kalinowski J."/>
            <person name="Ruckert C."/>
        </authorList>
    </citation>
    <scope>NUCLEOTIDE SEQUENCE</scope>
    <source>
        <strain evidence="4">JCM 5016</strain>
    </source>
</reference>
<feature type="region of interest" description="Disordered" evidence="2">
    <location>
        <begin position="1784"/>
        <end position="1807"/>
    </location>
</feature>
<evidence type="ECO:0000256" key="1">
    <source>
        <dbReference type="ARBA" id="ARBA00022737"/>
    </source>
</evidence>
<dbReference type="NCBIfam" id="TIGR01643">
    <property type="entry name" value="YD_repeat_2x"/>
    <property type="match status" value="3"/>
</dbReference>
<dbReference type="Gene3D" id="2.180.10.10">
    <property type="entry name" value="RHS repeat-associated core"/>
    <property type="match status" value="2"/>
</dbReference>
<feature type="region of interest" description="Disordered" evidence="2">
    <location>
        <begin position="1891"/>
        <end position="1925"/>
    </location>
</feature>
<dbReference type="PROSITE" id="PS50818">
    <property type="entry name" value="INTEIN_C_TER"/>
    <property type="match status" value="1"/>
</dbReference>
<dbReference type="Gene3D" id="2.170.16.10">
    <property type="entry name" value="Hedgehog/Intein (Hint) domain"/>
    <property type="match status" value="1"/>
</dbReference>
<feature type="compositionally biased region" description="Polar residues" evidence="2">
    <location>
        <begin position="226"/>
        <end position="253"/>
    </location>
</feature>
<feature type="compositionally biased region" description="Basic and acidic residues" evidence="2">
    <location>
        <begin position="1787"/>
        <end position="1799"/>
    </location>
</feature>
<keyword evidence="5" id="KW-1185">Reference proteome</keyword>
<dbReference type="InterPro" id="IPR022385">
    <property type="entry name" value="Rhs_assc_core"/>
</dbReference>
<gene>
    <name evidence="4" type="ORF">GCM10010389_31070</name>
</gene>
<comment type="caution">
    <text evidence="4">The sequence shown here is derived from an EMBL/GenBank/DDBJ whole genome shotgun (WGS) entry which is preliminary data.</text>
</comment>
<dbReference type="EMBL" id="BMWH01000011">
    <property type="protein sequence ID" value="GGZ90524.1"/>
    <property type="molecule type" value="Genomic_DNA"/>
</dbReference>
<dbReference type="InterPro" id="IPR031325">
    <property type="entry name" value="RHS_repeat"/>
</dbReference>
<feature type="region of interest" description="Disordered" evidence="2">
    <location>
        <begin position="1563"/>
        <end position="1591"/>
    </location>
</feature>
<dbReference type="SUPFAM" id="SSF51294">
    <property type="entry name" value="Hedgehog/intein (Hint) domain"/>
    <property type="match status" value="1"/>
</dbReference>
<dbReference type="PANTHER" id="PTHR32305:SF17">
    <property type="entry name" value="TRNA NUCLEASE WAPA"/>
    <property type="match status" value="1"/>
</dbReference>
<feature type="region of interest" description="Disordered" evidence="2">
    <location>
        <begin position="43"/>
        <end position="75"/>
    </location>
</feature>
<dbReference type="GO" id="GO:0016539">
    <property type="term" value="P:intein-mediated protein splicing"/>
    <property type="evidence" value="ECO:0007669"/>
    <property type="project" value="InterPro"/>
</dbReference>
<dbReference type="InterPro" id="IPR030934">
    <property type="entry name" value="Intein_C"/>
</dbReference>